<feature type="compositionally biased region" description="Low complexity" evidence="1">
    <location>
        <begin position="268"/>
        <end position="287"/>
    </location>
</feature>
<reference evidence="2 3" key="1">
    <citation type="submission" date="2019-09" db="EMBL/GenBank/DDBJ databases">
        <authorList>
            <person name="Silva M.P."/>
            <person name="Gonzalez K."/>
            <person name="Koka A.K."/>
            <person name="Cabrera L."/>
            <person name="Cambron D.A."/>
            <person name="Diaz-Ariza A.M."/>
            <person name="Escobar S.L."/>
            <person name="Gali A.E."/>
            <person name="Garcia A."/>
            <person name="Gonzalez K.S."/>
            <person name="Mejia V.A."/>
            <person name="Morales N.J."/>
            <person name="Puente P.E."/>
            <person name="Ramos S.M."/>
            <person name="Rivera A.M."/>
            <person name="Ruas A.M."/>
            <person name="Ruiz E.O."/>
            <person name="Rustin G.O."/>
            <person name="Santana P.N."/>
            <person name="Alonso A."/>
            <person name="Arias E."/>
            <person name="Boaretto D."/>
            <person name="Casey G.B."/>
            <person name="Fernandez S.D."/>
            <person name="Flores B.C."/>
            <person name="Gonzalez C.A."/>
            <person name="Hernandez L.A."/>
            <person name="Lormand T.I."/>
            <person name="Oro J.D."/>
            <person name="Pineiro L."/>
            <person name="Quintana A.E."/>
            <person name="Solorzano G.E."/>
            <person name="Waikel P.A."/>
            <person name="Dougan K.E."/>
            <person name="Rodriguez-Lanetty M."/>
            <person name="Ball S.L."/>
            <person name="Garlena R.A."/>
            <person name="Russell D.A."/>
            <person name="Pope W.H."/>
            <person name="Jacobs-Sera D."/>
            <person name="Hatfull G.F."/>
        </authorList>
    </citation>
    <scope>NUCLEOTIDE SEQUENCE [LARGE SCALE GENOMIC DNA]</scope>
</reference>
<proteinExistence type="predicted"/>
<evidence type="ECO:0000313" key="2">
    <source>
        <dbReference type="EMBL" id="QFP96839.1"/>
    </source>
</evidence>
<sequence>MTTDLAHTDDTGLDVLPATPVTRSAASVRLAQQVEDMKLAAQFARGMCYTTAVPDIYRVTAKVNKDRSEDEVIGNAAAAIIYGNALGIDAPQALQNIFSVGGRPAIYARTAAALLTGRGYKIAIKSQSDEAVTVVGAAPDGRTAESTWTIERAEKAGYVPTIDEKTGDYRKNQWGKLVGNEKYLTDPQAMLKAKALMEVCRDLAPDVLMGFSADDPDTAVSDDDERPRRVRNEASAAPAVDAVAELRARMGTSSPSITAPKPAPEPEAPAAEAAAAVGESTESETAAPSKDDLKRFTALFARAGITGNSAAAKAKRKTVTEKLIKRAVEDDTPLTADECLHVIDQLEALVAQGDADGRGDAALVDTVTALTALTAEGDAETGREAR</sequence>
<gene>
    <name evidence="2" type="primary">54</name>
    <name evidence="2" type="ORF">SEA_MCKLOVIN_54</name>
</gene>
<dbReference type="RefSeq" id="YP_010654995.1">
    <property type="nucleotide sequence ID" value="NC_070818.1"/>
</dbReference>
<dbReference type="GeneID" id="77930848"/>
<feature type="compositionally biased region" description="Acidic residues" evidence="1">
    <location>
        <begin position="214"/>
        <end position="224"/>
    </location>
</feature>
<dbReference type="EMBL" id="MN428055">
    <property type="protein sequence ID" value="QFP96839.1"/>
    <property type="molecule type" value="Genomic_DNA"/>
</dbReference>
<dbReference type="Proteomes" id="UP000325891">
    <property type="component" value="Segment"/>
</dbReference>
<accession>A0A5P8DEP3</accession>
<evidence type="ECO:0000313" key="3">
    <source>
        <dbReference type="Proteomes" id="UP000325891"/>
    </source>
</evidence>
<dbReference type="KEGG" id="vg:77930848"/>
<keyword evidence="3" id="KW-1185">Reference proteome</keyword>
<organism evidence="2 3">
    <name type="scientific">Gordonia phage Mcklovin</name>
    <dbReference type="NCBI Taxonomy" id="2652881"/>
    <lineage>
        <taxon>Viruses</taxon>
        <taxon>Duplodnaviria</taxon>
        <taxon>Heunggongvirae</taxon>
        <taxon>Uroviricota</taxon>
        <taxon>Caudoviricetes</taxon>
        <taxon>Howevirus</taxon>
        <taxon>Howevirus mcklovin</taxon>
    </lineage>
</organism>
<feature type="region of interest" description="Disordered" evidence="1">
    <location>
        <begin position="252"/>
        <end position="290"/>
    </location>
</feature>
<feature type="region of interest" description="Disordered" evidence="1">
    <location>
        <begin position="211"/>
        <end position="238"/>
    </location>
</feature>
<name>A0A5P8DEP3_9CAUD</name>
<evidence type="ECO:0000256" key="1">
    <source>
        <dbReference type="SAM" id="MobiDB-lite"/>
    </source>
</evidence>
<protein>
    <submittedName>
        <fullName evidence="2">RecT-like ssDNA binding protein</fullName>
    </submittedName>
</protein>